<dbReference type="GO" id="GO:0003723">
    <property type="term" value="F:RNA binding"/>
    <property type="evidence" value="ECO:0007669"/>
    <property type="project" value="UniProtKB-KW"/>
</dbReference>
<dbReference type="Gene3D" id="3.30.2350.10">
    <property type="entry name" value="Pseudouridine synthase"/>
    <property type="match status" value="1"/>
</dbReference>
<name>B9GDS0_ORYSJ</name>
<dbReference type="CDD" id="cd02869">
    <property type="entry name" value="PseudoU_synth_RluA_like"/>
    <property type="match status" value="1"/>
</dbReference>
<dbReference type="SUPFAM" id="SSF55120">
    <property type="entry name" value="Pseudouridine synthase"/>
    <property type="match status" value="1"/>
</dbReference>
<dbReference type="PANTHER" id="PTHR21600:SF47">
    <property type="entry name" value="RNA PSEUDOURIDINE SYNTHASE 1"/>
    <property type="match status" value="1"/>
</dbReference>
<dbReference type="PANTHER" id="PTHR21600">
    <property type="entry name" value="MITOCHONDRIAL RNA PSEUDOURIDINE SYNTHASE"/>
    <property type="match status" value="1"/>
</dbReference>
<accession>B9GDS0</accession>
<dbReference type="InterPro" id="IPR020103">
    <property type="entry name" value="PsdUridine_synth_cat_dom_sf"/>
</dbReference>
<dbReference type="InterPro" id="IPR006224">
    <property type="entry name" value="PsdUridine_synth_RluA-like_CS"/>
</dbReference>
<dbReference type="AlphaFoldDB" id="B9GDS0"/>
<dbReference type="GO" id="GO:0001522">
    <property type="term" value="P:pseudouridine synthesis"/>
    <property type="evidence" value="ECO:0007669"/>
    <property type="project" value="InterPro"/>
</dbReference>
<dbReference type="GO" id="GO:0009982">
    <property type="term" value="F:pseudouridine synthase activity"/>
    <property type="evidence" value="ECO:0007669"/>
    <property type="project" value="InterPro"/>
</dbReference>
<comment type="catalytic activity">
    <reaction evidence="1">
        <text>a uridine in RNA = a pseudouridine in RNA</text>
        <dbReference type="Rhea" id="RHEA:48348"/>
        <dbReference type="Rhea" id="RHEA-COMP:12068"/>
        <dbReference type="Rhea" id="RHEA-COMP:12069"/>
        <dbReference type="ChEBI" id="CHEBI:65314"/>
        <dbReference type="ChEBI" id="CHEBI:65315"/>
    </reaction>
</comment>
<reference evidence="5" key="1">
    <citation type="journal article" date="2005" name="PLoS Biol.">
        <title>The genomes of Oryza sativa: a history of duplications.</title>
        <authorList>
            <person name="Yu J."/>
            <person name="Wang J."/>
            <person name="Lin W."/>
            <person name="Li S."/>
            <person name="Li H."/>
            <person name="Zhou J."/>
            <person name="Ni P."/>
            <person name="Dong W."/>
            <person name="Hu S."/>
            <person name="Zeng C."/>
            <person name="Zhang J."/>
            <person name="Zhang Y."/>
            <person name="Li R."/>
            <person name="Xu Z."/>
            <person name="Li S."/>
            <person name="Li X."/>
            <person name="Zheng H."/>
            <person name="Cong L."/>
            <person name="Lin L."/>
            <person name="Yin J."/>
            <person name="Geng J."/>
            <person name="Li G."/>
            <person name="Shi J."/>
            <person name="Liu J."/>
            <person name="Lv H."/>
            <person name="Li J."/>
            <person name="Wang J."/>
            <person name="Deng Y."/>
            <person name="Ran L."/>
            <person name="Shi X."/>
            <person name="Wang X."/>
            <person name="Wu Q."/>
            <person name="Li C."/>
            <person name="Ren X."/>
            <person name="Wang J."/>
            <person name="Wang X."/>
            <person name="Li D."/>
            <person name="Liu D."/>
            <person name="Zhang X."/>
            <person name="Ji Z."/>
            <person name="Zhao W."/>
            <person name="Sun Y."/>
            <person name="Zhang Z."/>
            <person name="Bao J."/>
            <person name="Han Y."/>
            <person name="Dong L."/>
            <person name="Ji J."/>
            <person name="Chen P."/>
            <person name="Wu S."/>
            <person name="Liu J."/>
            <person name="Xiao Y."/>
            <person name="Bu D."/>
            <person name="Tan J."/>
            <person name="Yang L."/>
            <person name="Ye C."/>
            <person name="Zhang J."/>
            <person name="Xu J."/>
            <person name="Zhou Y."/>
            <person name="Yu Y."/>
            <person name="Zhang B."/>
            <person name="Zhuang S."/>
            <person name="Wei H."/>
            <person name="Liu B."/>
            <person name="Lei M."/>
            <person name="Yu H."/>
            <person name="Li Y."/>
            <person name="Xu H."/>
            <person name="Wei S."/>
            <person name="He X."/>
            <person name="Fang L."/>
            <person name="Zhang Z."/>
            <person name="Zhang Y."/>
            <person name="Huang X."/>
            <person name="Su Z."/>
            <person name="Tong W."/>
            <person name="Li J."/>
            <person name="Tong Z."/>
            <person name="Li S."/>
            <person name="Ye J."/>
            <person name="Wang L."/>
            <person name="Fang L."/>
            <person name="Lei T."/>
            <person name="Chen C."/>
            <person name="Chen H."/>
            <person name="Xu Z."/>
            <person name="Li H."/>
            <person name="Huang H."/>
            <person name="Zhang F."/>
            <person name="Xu H."/>
            <person name="Li N."/>
            <person name="Zhao C."/>
            <person name="Li S."/>
            <person name="Dong L."/>
            <person name="Huang Y."/>
            <person name="Li L."/>
            <person name="Xi Y."/>
            <person name="Qi Q."/>
            <person name="Li W."/>
            <person name="Zhang B."/>
            <person name="Hu W."/>
            <person name="Zhang Y."/>
            <person name="Tian X."/>
            <person name="Jiao Y."/>
            <person name="Liang X."/>
            <person name="Jin J."/>
            <person name="Gao L."/>
            <person name="Zheng W."/>
            <person name="Hao B."/>
            <person name="Liu S."/>
            <person name="Wang W."/>
            <person name="Yuan L."/>
            <person name="Cao M."/>
            <person name="McDermott J."/>
            <person name="Samudrala R."/>
            <person name="Wang J."/>
            <person name="Wong G.K."/>
            <person name="Yang H."/>
        </authorList>
    </citation>
    <scope>NUCLEOTIDE SEQUENCE [LARGE SCALE GENOMIC DNA]</scope>
</reference>
<feature type="compositionally biased region" description="Low complexity" evidence="3">
    <location>
        <begin position="97"/>
        <end position="107"/>
    </location>
</feature>
<feature type="domain" description="Pseudouridine synthase RsuA/RluA-like" evidence="4">
    <location>
        <begin position="172"/>
        <end position="361"/>
    </location>
</feature>
<keyword evidence="2" id="KW-0694">RNA-binding</keyword>
<protein>
    <recommendedName>
        <fullName evidence="4">Pseudouridine synthase RsuA/RluA-like domain-containing protein</fullName>
    </recommendedName>
</protein>
<dbReference type="Pfam" id="PF00849">
    <property type="entry name" value="PseudoU_synth_2"/>
    <property type="match status" value="1"/>
</dbReference>
<dbReference type="InterPro" id="IPR050188">
    <property type="entry name" value="RluA_PseudoU_synthase"/>
</dbReference>
<sequence>MSAATGEYPVPVSPPYPAASKDVELRRAMTASARSAAYSSAPVVFEDEWLAVVDKPAGVYCDALLSALPCSAATLVANDETTPPPPLAPLRRRTDHAAAAAAATGAPPRRRRCQEENLSLAMSAATGEYPVPVSPPYPAASKDVELRRAMTASARSAAYSSAPVVFEDEWLAVVDKPAGVYCDALLSALPCSAATLGDEATKPNLHLANRLDRDTSGLMVITKCNKVAGKLVKAFTEHKVKKTYLALCIGYPPAWEKIKICSGHGRSKHGAWRVYAMSDVGRSLPGGSVVRDMSTRFEVLGINGKGQFREPSNFEVDETESITVQEKAADLTSDGDEKNSIILVRAYPQSGRTHQIRLHCQYLGFPIRGDVKYSGVIEWNGVDYDGHALHAESLSFVHPVTGLPVTFRSPLPSWANEFISTMA</sequence>
<evidence type="ECO:0000313" key="5">
    <source>
        <dbReference type="EMBL" id="EEE53427.1"/>
    </source>
</evidence>
<dbReference type="InterPro" id="IPR006145">
    <property type="entry name" value="PsdUridine_synth_RsuA/RluA"/>
</dbReference>
<evidence type="ECO:0000256" key="2">
    <source>
        <dbReference type="ARBA" id="ARBA00022884"/>
    </source>
</evidence>
<gene>
    <name evidence="5" type="ORF">OsJ_36505</name>
</gene>
<evidence type="ECO:0000256" key="1">
    <source>
        <dbReference type="ARBA" id="ARBA00000073"/>
    </source>
</evidence>
<dbReference type="EMBL" id="CM000149">
    <property type="protein sequence ID" value="EEE53427.1"/>
    <property type="molecule type" value="Genomic_DNA"/>
</dbReference>
<evidence type="ECO:0000259" key="4">
    <source>
        <dbReference type="Pfam" id="PF00849"/>
    </source>
</evidence>
<feature type="region of interest" description="Disordered" evidence="3">
    <location>
        <begin position="77"/>
        <end position="113"/>
    </location>
</feature>
<dbReference type="PROSITE" id="PS01129">
    <property type="entry name" value="PSI_RLU"/>
    <property type="match status" value="1"/>
</dbReference>
<dbReference type="Proteomes" id="UP000007752">
    <property type="component" value="Chromosome 12"/>
</dbReference>
<reference evidence="5" key="2">
    <citation type="submission" date="2008-12" db="EMBL/GenBank/DDBJ databases">
        <title>Improved gene annotation of the rice (Oryza sativa) genomes.</title>
        <authorList>
            <person name="Wang J."/>
            <person name="Li R."/>
            <person name="Fan W."/>
            <person name="Huang Q."/>
            <person name="Zhang J."/>
            <person name="Zhou Y."/>
            <person name="Hu Y."/>
            <person name="Zi S."/>
            <person name="Li J."/>
            <person name="Ni P."/>
            <person name="Zheng H."/>
            <person name="Zhang Y."/>
            <person name="Zhao M."/>
            <person name="Hao Q."/>
            <person name="McDermott J."/>
            <person name="Samudrala R."/>
            <person name="Kristiansen K."/>
            <person name="Wong G.K.-S."/>
        </authorList>
    </citation>
    <scope>NUCLEOTIDE SEQUENCE</scope>
</reference>
<proteinExistence type="predicted"/>
<organism evidence="5">
    <name type="scientific">Oryza sativa subsp. japonica</name>
    <name type="common">Rice</name>
    <dbReference type="NCBI Taxonomy" id="39947"/>
    <lineage>
        <taxon>Eukaryota</taxon>
        <taxon>Viridiplantae</taxon>
        <taxon>Streptophyta</taxon>
        <taxon>Embryophyta</taxon>
        <taxon>Tracheophyta</taxon>
        <taxon>Spermatophyta</taxon>
        <taxon>Magnoliopsida</taxon>
        <taxon>Liliopsida</taxon>
        <taxon>Poales</taxon>
        <taxon>Poaceae</taxon>
        <taxon>BOP clade</taxon>
        <taxon>Oryzoideae</taxon>
        <taxon>Oryzeae</taxon>
        <taxon>Oryzinae</taxon>
        <taxon>Oryza</taxon>
        <taxon>Oryza sativa</taxon>
    </lineage>
</organism>
<evidence type="ECO:0000256" key="3">
    <source>
        <dbReference type="SAM" id="MobiDB-lite"/>
    </source>
</evidence>